<accession>A0ABN3VA25</accession>
<evidence type="ECO:0000256" key="3">
    <source>
        <dbReference type="ARBA" id="ARBA00022490"/>
    </source>
</evidence>
<evidence type="ECO:0008006" key="7">
    <source>
        <dbReference type="Google" id="ProtNLM"/>
    </source>
</evidence>
<dbReference type="Pfam" id="PF14011">
    <property type="entry name" value="ESX-1_EspG"/>
    <property type="match status" value="1"/>
</dbReference>
<reference evidence="5 6" key="1">
    <citation type="journal article" date="2019" name="Int. J. Syst. Evol. Microbiol.">
        <title>The Global Catalogue of Microorganisms (GCM) 10K type strain sequencing project: providing services to taxonomists for standard genome sequencing and annotation.</title>
        <authorList>
            <consortium name="The Broad Institute Genomics Platform"/>
            <consortium name="The Broad Institute Genome Sequencing Center for Infectious Disease"/>
            <person name="Wu L."/>
            <person name="Ma J."/>
        </authorList>
    </citation>
    <scope>NUCLEOTIDE SEQUENCE [LARGE SCALE GENOMIC DNA]</scope>
    <source>
        <strain evidence="5 6">JCM 9383</strain>
    </source>
</reference>
<keyword evidence="3" id="KW-0963">Cytoplasm</keyword>
<name>A0ABN3VA25_9PSEU</name>
<evidence type="ECO:0000256" key="1">
    <source>
        <dbReference type="ARBA" id="ARBA00004496"/>
    </source>
</evidence>
<organism evidence="5 6">
    <name type="scientific">Saccharopolyspora taberi</name>
    <dbReference type="NCBI Taxonomy" id="60895"/>
    <lineage>
        <taxon>Bacteria</taxon>
        <taxon>Bacillati</taxon>
        <taxon>Actinomycetota</taxon>
        <taxon>Actinomycetes</taxon>
        <taxon>Pseudonocardiales</taxon>
        <taxon>Pseudonocardiaceae</taxon>
        <taxon>Saccharopolyspora</taxon>
    </lineage>
</organism>
<dbReference type="EMBL" id="BAAAUX010000011">
    <property type="protein sequence ID" value="GAA2785891.1"/>
    <property type="molecule type" value="Genomic_DNA"/>
</dbReference>
<evidence type="ECO:0000256" key="2">
    <source>
        <dbReference type="ARBA" id="ARBA00006411"/>
    </source>
</evidence>
<evidence type="ECO:0000313" key="5">
    <source>
        <dbReference type="EMBL" id="GAA2785891.1"/>
    </source>
</evidence>
<dbReference type="Proteomes" id="UP001500979">
    <property type="component" value="Unassembled WGS sequence"/>
</dbReference>
<protein>
    <recommendedName>
        <fullName evidence="7">EspG family protein</fullName>
    </recommendedName>
</protein>
<dbReference type="RefSeq" id="WP_344679279.1">
    <property type="nucleotide sequence ID" value="NZ_BAAAUX010000011.1"/>
</dbReference>
<evidence type="ECO:0000256" key="4">
    <source>
        <dbReference type="ARBA" id="ARBA00023186"/>
    </source>
</evidence>
<keyword evidence="6" id="KW-1185">Reference proteome</keyword>
<dbReference type="InterPro" id="IPR025734">
    <property type="entry name" value="EspG"/>
</dbReference>
<comment type="caution">
    <text evidence="5">The sequence shown here is derived from an EMBL/GenBank/DDBJ whole genome shotgun (WGS) entry which is preliminary data.</text>
</comment>
<gene>
    <name evidence="5" type="ORF">GCM10010470_20140</name>
</gene>
<comment type="subcellular location">
    <subcellularLocation>
        <location evidence="1">Cytoplasm</location>
    </subcellularLocation>
</comment>
<sequence length="275" mass="29506">MTAATRAPRTTGDGTVHFGLVELDLLATHAGVAMPFPLRVPSFGRIPGEREVLLGTAGQTLRARGLADDSGPLGPAAELVAALHQHRSTVDLVLTGPEGTIAVVAVVYRSTAMICHQPLTGDPANTVAVRRVPDNELTRELLAFVPDVAPARSMPITLPARAVNGARDVLDGVSADREKERRLRELVRECGGDPGMLDQLAGLLPEVRGRGQLGVTRRARAGDLREGAELSWLDGPRGRVRVSFASEHWMSVNPLRQNDLRSSLEELATMARAHR</sequence>
<proteinExistence type="inferred from homology"/>
<keyword evidence="4" id="KW-0143">Chaperone</keyword>
<evidence type="ECO:0000313" key="6">
    <source>
        <dbReference type="Proteomes" id="UP001500979"/>
    </source>
</evidence>
<comment type="similarity">
    <text evidence="2">Belongs to the EspG family.</text>
</comment>